<proteinExistence type="predicted"/>
<dbReference type="GO" id="GO:0004523">
    <property type="term" value="F:RNA-DNA hybrid ribonuclease activity"/>
    <property type="evidence" value="ECO:0007669"/>
    <property type="project" value="InterPro"/>
</dbReference>
<evidence type="ECO:0000313" key="2">
    <source>
        <dbReference type="EMBL" id="CAI0411760.1"/>
    </source>
</evidence>
<protein>
    <recommendedName>
        <fullName evidence="1">RNase H type-1 domain-containing protein</fullName>
    </recommendedName>
</protein>
<gene>
    <name evidence="2" type="ORF">LITE_LOCUS15288</name>
    <name evidence="3" type="ORF">LITE_LOCUS20268</name>
</gene>
<feature type="domain" description="RNase H type-1" evidence="1">
    <location>
        <begin position="3"/>
        <end position="56"/>
    </location>
</feature>
<dbReference type="AlphaFoldDB" id="A0AAV0JQX6"/>
<dbReference type="InterPro" id="IPR002156">
    <property type="entry name" value="RNaseH_domain"/>
</dbReference>
<evidence type="ECO:0000259" key="1">
    <source>
        <dbReference type="Pfam" id="PF13456"/>
    </source>
</evidence>
<dbReference type="Proteomes" id="UP001154282">
    <property type="component" value="Unassembled WGS sequence"/>
</dbReference>
<dbReference type="InterPro" id="IPR044730">
    <property type="entry name" value="RNase_H-like_dom_plant"/>
</dbReference>
<accession>A0AAV0JQX6</accession>
<dbReference type="PANTHER" id="PTHR34023:SF4">
    <property type="entry name" value="RNASE H TYPE-1 DOMAIN-CONTAINING PROTEIN"/>
    <property type="match status" value="1"/>
</dbReference>
<reference evidence="2" key="1">
    <citation type="submission" date="2022-08" db="EMBL/GenBank/DDBJ databases">
        <authorList>
            <person name="Gutierrez-Valencia J."/>
        </authorList>
    </citation>
    <scope>NUCLEOTIDE SEQUENCE</scope>
</reference>
<dbReference type="EMBL" id="CAMGYJ010000005">
    <property type="protein sequence ID" value="CAI0425186.1"/>
    <property type="molecule type" value="Genomic_DNA"/>
</dbReference>
<organism evidence="2 4">
    <name type="scientific">Linum tenue</name>
    <dbReference type="NCBI Taxonomy" id="586396"/>
    <lineage>
        <taxon>Eukaryota</taxon>
        <taxon>Viridiplantae</taxon>
        <taxon>Streptophyta</taxon>
        <taxon>Embryophyta</taxon>
        <taxon>Tracheophyta</taxon>
        <taxon>Spermatophyta</taxon>
        <taxon>Magnoliopsida</taxon>
        <taxon>eudicotyledons</taxon>
        <taxon>Gunneridae</taxon>
        <taxon>Pentapetalae</taxon>
        <taxon>rosids</taxon>
        <taxon>fabids</taxon>
        <taxon>Malpighiales</taxon>
        <taxon>Linaceae</taxon>
        <taxon>Linum</taxon>
    </lineage>
</organism>
<name>A0AAV0JQX6_9ROSI</name>
<dbReference type="Pfam" id="PF13456">
    <property type="entry name" value="RVT_3"/>
    <property type="match status" value="1"/>
</dbReference>
<dbReference type="CDD" id="cd06222">
    <property type="entry name" value="RNase_H_like"/>
    <property type="match status" value="1"/>
</dbReference>
<comment type="caution">
    <text evidence="2">The sequence shown here is derived from an EMBL/GenBank/DDBJ whole genome shotgun (WGS) entry which is preliminary data.</text>
</comment>
<keyword evidence="4" id="KW-1185">Reference proteome</keyword>
<sequence length="96" mass="10646">MLDSSTAISIILGSSNSNHRHGNIAKQLKTLLSLDWEVNVSHVFREANHAADFLACKGHDCNFGTHSFDVCDQGLGQWLRHDVMGITQERLIINTS</sequence>
<evidence type="ECO:0000313" key="3">
    <source>
        <dbReference type="EMBL" id="CAI0425186.1"/>
    </source>
</evidence>
<dbReference type="GO" id="GO:0003676">
    <property type="term" value="F:nucleic acid binding"/>
    <property type="evidence" value="ECO:0007669"/>
    <property type="project" value="InterPro"/>
</dbReference>
<evidence type="ECO:0000313" key="4">
    <source>
        <dbReference type="Proteomes" id="UP001154282"/>
    </source>
</evidence>
<dbReference type="EMBL" id="CAMGYJ010000005">
    <property type="protein sequence ID" value="CAI0411760.1"/>
    <property type="molecule type" value="Genomic_DNA"/>
</dbReference>
<dbReference type="PANTHER" id="PTHR34023">
    <property type="entry name" value="RNASE H DOMAIN-CONTAINING PROTEIN"/>
    <property type="match status" value="1"/>
</dbReference>